<organism evidence="2 3">
    <name type="scientific">Pseudacidovorax intermedius</name>
    <dbReference type="NCBI Taxonomy" id="433924"/>
    <lineage>
        <taxon>Bacteria</taxon>
        <taxon>Pseudomonadati</taxon>
        <taxon>Pseudomonadota</taxon>
        <taxon>Betaproteobacteria</taxon>
        <taxon>Burkholderiales</taxon>
        <taxon>Comamonadaceae</taxon>
        <taxon>Pseudacidovorax</taxon>
    </lineage>
</organism>
<keyword evidence="3" id="KW-1185">Reference proteome</keyword>
<sequence length="140" mass="15205">MQVRLRSRRALVQCACALLVAASPWAAFAHGDWPPKHGGVMNDGETSFELVQRRDGLHFYVEDHGELVRTAGSTPTLIVRRNGAEKSHAGKPQGDNALFFAGVRLQPSDDVVVRVTFAQGAVAVGRFPAQLRTRVSTASR</sequence>
<dbReference type="Proteomes" id="UP000255265">
    <property type="component" value="Unassembled WGS sequence"/>
</dbReference>
<feature type="chain" id="PRO_5016804238" description="DUF2846 domain-containing protein" evidence="1">
    <location>
        <begin position="30"/>
        <end position="140"/>
    </location>
</feature>
<dbReference type="EMBL" id="QQAV01000007">
    <property type="protein sequence ID" value="RDI22665.1"/>
    <property type="molecule type" value="Genomic_DNA"/>
</dbReference>
<evidence type="ECO:0000313" key="2">
    <source>
        <dbReference type="EMBL" id="RDI22665.1"/>
    </source>
</evidence>
<feature type="signal peptide" evidence="1">
    <location>
        <begin position="1"/>
        <end position="29"/>
    </location>
</feature>
<gene>
    <name evidence="2" type="ORF">DFR41_10768</name>
</gene>
<accession>A0A370FEY4</accession>
<evidence type="ECO:0000256" key="1">
    <source>
        <dbReference type="SAM" id="SignalP"/>
    </source>
</evidence>
<proteinExistence type="predicted"/>
<name>A0A370FEY4_9BURK</name>
<comment type="caution">
    <text evidence="2">The sequence shown here is derived from an EMBL/GenBank/DDBJ whole genome shotgun (WGS) entry which is preliminary data.</text>
</comment>
<reference evidence="2 3" key="1">
    <citation type="submission" date="2018-07" db="EMBL/GenBank/DDBJ databases">
        <title>Genomic Encyclopedia of Type Strains, Phase IV (KMG-IV): sequencing the most valuable type-strain genomes for metagenomic binning, comparative biology and taxonomic classification.</title>
        <authorList>
            <person name="Goeker M."/>
        </authorList>
    </citation>
    <scope>NUCLEOTIDE SEQUENCE [LARGE SCALE GENOMIC DNA]</scope>
    <source>
        <strain evidence="2 3">DSM 21352</strain>
    </source>
</reference>
<keyword evidence="1" id="KW-0732">Signal</keyword>
<dbReference type="AlphaFoldDB" id="A0A370FEY4"/>
<evidence type="ECO:0000313" key="3">
    <source>
        <dbReference type="Proteomes" id="UP000255265"/>
    </source>
</evidence>
<evidence type="ECO:0008006" key="4">
    <source>
        <dbReference type="Google" id="ProtNLM"/>
    </source>
</evidence>
<protein>
    <recommendedName>
        <fullName evidence="4">DUF2846 domain-containing protein</fullName>
    </recommendedName>
</protein>